<dbReference type="AlphaFoldDB" id="A0A561V0I9"/>
<dbReference type="SUPFAM" id="SSF81301">
    <property type="entry name" value="Nucleotidyltransferase"/>
    <property type="match status" value="1"/>
</dbReference>
<sequence length="301" mass="30403">MTDAWHAVHGPADRTPTFDPSVNPLAAVSSLTGRVSRLNRVLLRAHGLRARTADLTGDAPGPAGLYISAHYGVRVELAPAAELPAGAEPGTAARCPAGAKPTTTTRLPASDGVGHLVERVAAALPGARVHLVGSRRTGCALPGADLDLVAALPGAPDPARLRHRLAATLPGARDLREVTGARVPGLRWHLDGLRVDLVTVATGALSPADTVARRAELGDAAAVALSAVSDAEAGAPGCRIWPNPITAGGRTGYAIGLGATGPDGPRPAETGAQILRGIRDASLAPVSLSALRSNGDAPFAL</sequence>
<keyword evidence="3" id="KW-0808">Transferase</keyword>
<gene>
    <name evidence="3" type="ORF">FHX80_113549</name>
</gene>
<accession>A0A561V0I9</accession>
<evidence type="ECO:0000256" key="1">
    <source>
        <dbReference type="SAM" id="MobiDB-lite"/>
    </source>
</evidence>
<dbReference type="InterPro" id="IPR002934">
    <property type="entry name" value="Polymerase_NTP_transf_dom"/>
</dbReference>
<dbReference type="GO" id="GO:0016779">
    <property type="term" value="F:nucleotidyltransferase activity"/>
    <property type="evidence" value="ECO:0007669"/>
    <property type="project" value="InterPro"/>
</dbReference>
<dbReference type="Gene3D" id="3.60.10.10">
    <property type="entry name" value="Endonuclease/exonuclease/phosphatase"/>
    <property type="match status" value="1"/>
</dbReference>
<dbReference type="EMBL" id="VIWW01000001">
    <property type="protein sequence ID" value="TWG05073.1"/>
    <property type="molecule type" value="Genomic_DNA"/>
</dbReference>
<evidence type="ECO:0000313" key="4">
    <source>
        <dbReference type="Proteomes" id="UP000318186"/>
    </source>
</evidence>
<reference evidence="3 4" key="1">
    <citation type="submission" date="2019-06" db="EMBL/GenBank/DDBJ databases">
        <title>Sequencing the genomes of 1000 actinobacteria strains.</title>
        <authorList>
            <person name="Klenk H.-P."/>
        </authorList>
    </citation>
    <scope>NUCLEOTIDE SEQUENCE [LARGE SCALE GENOMIC DNA]</scope>
    <source>
        <strain evidence="3 4">DSM 42059</strain>
    </source>
</reference>
<evidence type="ECO:0000259" key="2">
    <source>
        <dbReference type="Pfam" id="PF01909"/>
    </source>
</evidence>
<feature type="region of interest" description="Disordered" evidence="1">
    <location>
        <begin position="90"/>
        <end position="110"/>
    </location>
</feature>
<feature type="domain" description="Polymerase nucleotidyl transferase" evidence="2">
    <location>
        <begin position="117"/>
        <end position="197"/>
    </location>
</feature>
<dbReference type="Pfam" id="PF01909">
    <property type="entry name" value="NTP_transf_2"/>
    <property type="match status" value="1"/>
</dbReference>
<protein>
    <submittedName>
        <fullName evidence="3">Nucleotidyltransferase-like protein</fullName>
    </submittedName>
</protein>
<name>A0A561V0I9_9ACTN</name>
<dbReference type="InterPro" id="IPR036691">
    <property type="entry name" value="Endo/exonu/phosph_ase_sf"/>
</dbReference>
<comment type="caution">
    <text evidence="3">The sequence shown here is derived from an EMBL/GenBank/DDBJ whole genome shotgun (WGS) entry which is preliminary data.</text>
</comment>
<proteinExistence type="predicted"/>
<dbReference type="Gene3D" id="3.30.460.10">
    <property type="entry name" value="Beta Polymerase, domain 2"/>
    <property type="match status" value="1"/>
</dbReference>
<dbReference type="Proteomes" id="UP000318186">
    <property type="component" value="Unassembled WGS sequence"/>
</dbReference>
<evidence type="ECO:0000313" key="3">
    <source>
        <dbReference type="EMBL" id="TWG05073.1"/>
    </source>
</evidence>
<organism evidence="3 4">
    <name type="scientific">Streptomyces brevispora</name>
    <dbReference type="NCBI Taxonomy" id="887462"/>
    <lineage>
        <taxon>Bacteria</taxon>
        <taxon>Bacillati</taxon>
        <taxon>Actinomycetota</taxon>
        <taxon>Actinomycetes</taxon>
        <taxon>Kitasatosporales</taxon>
        <taxon>Streptomycetaceae</taxon>
        <taxon>Streptomyces</taxon>
    </lineage>
</organism>
<dbReference type="InterPro" id="IPR043519">
    <property type="entry name" value="NT_sf"/>
</dbReference>